<feature type="domain" description="Thioredoxin" evidence="1">
    <location>
        <begin position="9"/>
        <end position="166"/>
    </location>
</feature>
<dbReference type="SUPFAM" id="SSF52833">
    <property type="entry name" value="Thioredoxin-like"/>
    <property type="match status" value="1"/>
</dbReference>
<organism evidence="2">
    <name type="scientific">hydrothermal vent metagenome</name>
    <dbReference type="NCBI Taxonomy" id="652676"/>
    <lineage>
        <taxon>unclassified sequences</taxon>
        <taxon>metagenomes</taxon>
        <taxon>ecological metagenomes</taxon>
    </lineage>
</organism>
<dbReference type="PROSITE" id="PS51352">
    <property type="entry name" value="THIOREDOXIN_2"/>
    <property type="match status" value="1"/>
</dbReference>
<dbReference type="AlphaFoldDB" id="A0A3B0WLC5"/>
<dbReference type="InterPro" id="IPR012336">
    <property type="entry name" value="Thioredoxin-like_fold"/>
</dbReference>
<dbReference type="InterPro" id="IPR013766">
    <property type="entry name" value="Thioredoxin_domain"/>
</dbReference>
<name>A0A3B0WLC5_9ZZZZ</name>
<dbReference type="Gene3D" id="3.40.30.10">
    <property type="entry name" value="Glutaredoxin"/>
    <property type="match status" value="1"/>
</dbReference>
<accession>A0A3B0WLC5</accession>
<sequence length="166" mass="18771">MIKPLLFHLLTLLLLTTFSLHAVEYDEDDLPFVQISSLRNFSALSEEAANSNKIIMLEVSASYCDYCRILEEEIIKPMLRSGDYTKDVLIRQLEIDSAYLVNDVTGEKITSSEFAEKFKIKITPTLLFLDSGGNEVSERILGVYSLDFYGSYVDKALINGLKVIKN</sequence>
<gene>
    <name evidence="2" type="ORF">MNBD_GAMMA05-861</name>
</gene>
<proteinExistence type="predicted"/>
<dbReference type="EMBL" id="UOFE01000015">
    <property type="protein sequence ID" value="VAW51377.1"/>
    <property type="molecule type" value="Genomic_DNA"/>
</dbReference>
<evidence type="ECO:0000259" key="1">
    <source>
        <dbReference type="PROSITE" id="PS51352"/>
    </source>
</evidence>
<protein>
    <recommendedName>
        <fullName evidence="1">Thioredoxin domain-containing protein</fullName>
    </recommendedName>
</protein>
<evidence type="ECO:0000313" key="2">
    <source>
        <dbReference type="EMBL" id="VAW51377.1"/>
    </source>
</evidence>
<reference evidence="2" key="1">
    <citation type="submission" date="2018-06" db="EMBL/GenBank/DDBJ databases">
        <authorList>
            <person name="Zhirakovskaya E."/>
        </authorList>
    </citation>
    <scope>NUCLEOTIDE SEQUENCE</scope>
</reference>
<dbReference type="InterPro" id="IPR036249">
    <property type="entry name" value="Thioredoxin-like_sf"/>
</dbReference>
<dbReference type="Pfam" id="PF13098">
    <property type="entry name" value="Thioredoxin_2"/>
    <property type="match status" value="1"/>
</dbReference>